<sequence length="508" mass="56189">MLSHRARSQGRSGASARRRLRRRPRPRPGAARPHVAHAAAGRSVASRGPRLRDRLRRRRHAARLPRRRPPRGGLRSRPAARRRRPAGPRARRAARVRDRGGPRDRRAGRPRLRRPRRRARAGRARPGPRRAPAAEPGGPRALPDAGGRQRLPARLLRRLVAAGGPHARALLLGRLDHAAARRGGLRRRARVAVADGQPDDGGRQPRAAPPPCRPPRGGAGVARRPPARDGARAGRPRAADRAPALAAHARRDGHEARPMRGEGIGRSVHLFRSFLVEQTEPHLFYGALARDSADLVEHEMSLQGRLVVDVGAGPLEFAEEFRRRGARYVAVDLDPDVPALADGGVAADAAALPFADGSADLVFSSNLLEHVRDPEVVARELVRIAKPGGLVFLSYTNWWSPWGGHETSPWHWLGGRRAIDRYTRRHGHPPKNRVGETLFKLSVAWGMRWAHRAPGVRVVSARPRYLPRWASFLVRVPVVREVLSWNLLLLLRRDGREAAEPGELRGTL</sequence>
<comment type="caution">
    <text evidence="3">The sequence shown here is derived from an EMBL/GenBank/DDBJ whole genome shotgun (WGS) entry which is preliminary data.</text>
</comment>
<feature type="compositionally biased region" description="Basic residues" evidence="1">
    <location>
        <begin position="108"/>
        <end position="128"/>
    </location>
</feature>
<gene>
    <name evidence="3" type="ORF">IDH50_11915</name>
</gene>
<evidence type="ECO:0000313" key="3">
    <source>
        <dbReference type="EMBL" id="MBD1270941.1"/>
    </source>
</evidence>
<feature type="region of interest" description="Disordered" evidence="1">
    <location>
        <begin position="182"/>
        <end position="261"/>
    </location>
</feature>
<reference evidence="3" key="1">
    <citation type="submission" date="2020-09" db="EMBL/GenBank/DDBJ databases">
        <title>Novel species in genus Aeromicrobium.</title>
        <authorList>
            <person name="Zhang G."/>
        </authorList>
    </citation>
    <scope>NUCLEOTIDE SEQUENCE</scope>
    <source>
        <strain evidence="3">SSW1-57</strain>
    </source>
</reference>
<dbReference type="Gene3D" id="3.40.50.150">
    <property type="entry name" value="Vaccinia Virus protein VP39"/>
    <property type="match status" value="1"/>
</dbReference>
<dbReference type="CDD" id="cd02440">
    <property type="entry name" value="AdoMet_MTases"/>
    <property type="match status" value="1"/>
</dbReference>
<evidence type="ECO:0000256" key="1">
    <source>
        <dbReference type="SAM" id="MobiDB-lite"/>
    </source>
</evidence>
<feature type="compositionally biased region" description="Basic residues" evidence="1">
    <location>
        <begin position="53"/>
        <end position="70"/>
    </location>
</feature>
<dbReference type="PANTHER" id="PTHR43591:SF24">
    <property type="entry name" value="2-METHOXY-6-POLYPRENYL-1,4-BENZOQUINOL METHYLASE, MITOCHONDRIAL"/>
    <property type="match status" value="1"/>
</dbReference>
<feature type="domain" description="Methyltransferase type 11" evidence="2">
    <location>
        <begin position="308"/>
        <end position="392"/>
    </location>
</feature>
<evidence type="ECO:0000259" key="2">
    <source>
        <dbReference type="Pfam" id="PF08241"/>
    </source>
</evidence>
<dbReference type="SUPFAM" id="SSF53335">
    <property type="entry name" value="S-adenosyl-L-methionine-dependent methyltransferases"/>
    <property type="match status" value="1"/>
</dbReference>
<dbReference type="InterPro" id="IPR029063">
    <property type="entry name" value="SAM-dependent_MTases_sf"/>
</dbReference>
<evidence type="ECO:0000313" key="4">
    <source>
        <dbReference type="Proteomes" id="UP000659061"/>
    </source>
</evidence>
<dbReference type="Proteomes" id="UP000659061">
    <property type="component" value="Unassembled WGS sequence"/>
</dbReference>
<accession>A0A8I0FXK1</accession>
<feature type="compositionally biased region" description="Basic and acidic residues" evidence="1">
    <location>
        <begin position="249"/>
        <end position="260"/>
    </location>
</feature>
<feature type="compositionally biased region" description="Basic and acidic residues" evidence="1">
    <location>
        <begin position="95"/>
        <end position="107"/>
    </location>
</feature>
<feature type="compositionally biased region" description="Basic and acidic residues" evidence="1">
    <location>
        <begin position="226"/>
        <end position="240"/>
    </location>
</feature>
<dbReference type="GO" id="GO:0008757">
    <property type="term" value="F:S-adenosylmethionine-dependent methyltransferase activity"/>
    <property type="evidence" value="ECO:0007669"/>
    <property type="project" value="InterPro"/>
</dbReference>
<feature type="region of interest" description="Disordered" evidence="1">
    <location>
        <begin position="1"/>
        <end position="147"/>
    </location>
</feature>
<organism evidence="3 4">
    <name type="scientific">Aeromicrobium tamlense</name>
    <dbReference type="NCBI Taxonomy" id="375541"/>
    <lineage>
        <taxon>Bacteria</taxon>
        <taxon>Bacillati</taxon>
        <taxon>Actinomycetota</taxon>
        <taxon>Actinomycetes</taxon>
        <taxon>Propionibacteriales</taxon>
        <taxon>Nocardioidaceae</taxon>
        <taxon>Aeromicrobium</taxon>
    </lineage>
</organism>
<feature type="compositionally biased region" description="Low complexity" evidence="1">
    <location>
        <begin position="130"/>
        <end position="147"/>
    </location>
</feature>
<keyword evidence="3" id="KW-0489">Methyltransferase</keyword>
<proteinExistence type="predicted"/>
<dbReference type="AlphaFoldDB" id="A0A8I0FXK1"/>
<feature type="compositionally biased region" description="Basic residues" evidence="1">
    <location>
        <begin position="16"/>
        <end position="26"/>
    </location>
</feature>
<protein>
    <submittedName>
        <fullName evidence="3">Class I SAM-dependent methyltransferase</fullName>
    </submittedName>
</protein>
<dbReference type="GO" id="GO:0032259">
    <property type="term" value="P:methylation"/>
    <property type="evidence" value="ECO:0007669"/>
    <property type="project" value="UniProtKB-KW"/>
</dbReference>
<dbReference type="InterPro" id="IPR013216">
    <property type="entry name" value="Methyltransf_11"/>
</dbReference>
<feature type="compositionally biased region" description="Basic residues" evidence="1">
    <location>
        <begin position="78"/>
        <end position="94"/>
    </location>
</feature>
<name>A0A8I0FXK1_9ACTN</name>
<dbReference type="PANTHER" id="PTHR43591">
    <property type="entry name" value="METHYLTRANSFERASE"/>
    <property type="match status" value="1"/>
</dbReference>
<dbReference type="Pfam" id="PF08241">
    <property type="entry name" value="Methyltransf_11"/>
    <property type="match status" value="1"/>
</dbReference>
<dbReference type="EMBL" id="JACWMT010000002">
    <property type="protein sequence ID" value="MBD1270941.1"/>
    <property type="molecule type" value="Genomic_DNA"/>
</dbReference>
<feature type="compositionally biased region" description="Low complexity" evidence="1">
    <location>
        <begin position="28"/>
        <end position="42"/>
    </location>
</feature>
<keyword evidence="3" id="KW-0808">Transferase</keyword>